<proteinExistence type="predicted"/>
<organism evidence="1 2">
    <name type="scientific">Melia azedarach</name>
    <name type="common">Chinaberry tree</name>
    <dbReference type="NCBI Taxonomy" id="155640"/>
    <lineage>
        <taxon>Eukaryota</taxon>
        <taxon>Viridiplantae</taxon>
        <taxon>Streptophyta</taxon>
        <taxon>Embryophyta</taxon>
        <taxon>Tracheophyta</taxon>
        <taxon>Spermatophyta</taxon>
        <taxon>Magnoliopsida</taxon>
        <taxon>eudicotyledons</taxon>
        <taxon>Gunneridae</taxon>
        <taxon>Pentapetalae</taxon>
        <taxon>rosids</taxon>
        <taxon>malvids</taxon>
        <taxon>Sapindales</taxon>
        <taxon>Meliaceae</taxon>
        <taxon>Melia</taxon>
    </lineage>
</organism>
<comment type="caution">
    <text evidence="1">The sequence shown here is derived from an EMBL/GenBank/DDBJ whole genome shotgun (WGS) entry which is preliminary data.</text>
</comment>
<name>A0ACC1YEW4_MELAZ</name>
<accession>A0ACC1YEW4</accession>
<keyword evidence="2" id="KW-1185">Reference proteome</keyword>
<reference evidence="1 2" key="1">
    <citation type="journal article" date="2023" name="Science">
        <title>Complex scaffold remodeling in plant triterpene biosynthesis.</title>
        <authorList>
            <person name="De La Pena R."/>
            <person name="Hodgson H."/>
            <person name="Liu J.C."/>
            <person name="Stephenson M.J."/>
            <person name="Martin A.C."/>
            <person name="Owen C."/>
            <person name="Harkess A."/>
            <person name="Leebens-Mack J."/>
            <person name="Jimenez L.E."/>
            <person name="Osbourn A."/>
            <person name="Sattely E.S."/>
        </authorList>
    </citation>
    <scope>NUCLEOTIDE SEQUENCE [LARGE SCALE GENOMIC DNA]</scope>
    <source>
        <strain evidence="2">cv. JPN11</strain>
        <tissue evidence="1">Leaf</tissue>
    </source>
</reference>
<dbReference type="EMBL" id="CM051396">
    <property type="protein sequence ID" value="KAJ4722036.1"/>
    <property type="molecule type" value="Genomic_DNA"/>
</dbReference>
<gene>
    <name evidence="1" type="ORF">OWV82_005605</name>
</gene>
<dbReference type="Proteomes" id="UP001164539">
    <property type="component" value="Chromosome 3"/>
</dbReference>
<sequence length="233" mass="26572">MEPKGKTREEVEKLTVIDTWLRKHRLIYLGATRHSFVISIRDGTVDFSGFKIWLGQDYKFVRAFVAFVASVLIKAWKESDESEGDTEVILSGVAALNDEIAWFKKEASGFGVQLSDVVQEQPNRDYCRFLEGLMSPEVEYTVAITAYWGIEAVYQDSFAHCLEHGSNTPSELQEACQRWGNDGFGQYCNSLKNIANRRLEKASDEERRKAEVTLLSVLEHEVDFWNMSHDGSD</sequence>
<evidence type="ECO:0000313" key="1">
    <source>
        <dbReference type="EMBL" id="KAJ4722036.1"/>
    </source>
</evidence>
<protein>
    <submittedName>
        <fullName evidence="1">Seed maturation PM36</fullName>
    </submittedName>
</protein>
<evidence type="ECO:0000313" key="2">
    <source>
        <dbReference type="Proteomes" id="UP001164539"/>
    </source>
</evidence>